<dbReference type="Proteomes" id="UP000070501">
    <property type="component" value="Unassembled WGS sequence"/>
</dbReference>
<feature type="region of interest" description="Disordered" evidence="1">
    <location>
        <begin position="386"/>
        <end position="414"/>
    </location>
</feature>
<name>A0A136J0K5_9PEZI</name>
<dbReference type="EMBL" id="KQ964252">
    <property type="protein sequence ID" value="KXJ90692.1"/>
    <property type="molecule type" value="Genomic_DNA"/>
</dbReference>
<evidence type="ECO:0008006" key="4">
    <source>
        <dbReference type="Google" id="ProtNLM"/>
    </source>
</evidence>
<proteinExistence type="predicted"/>
<protein>
    <recommendedName>
        <fullName evidence="4">Aminoglycoside phosphotransferase domain-containing protein</fullName>
    </recommendedName>
</protein>
<feature type="region of interest" description="Disordered" evidence="1">
    <location>
        <begin position="471"/>
        <end position="493"/>
    </location>
</feature>
<keyword evidence="3" id="KW-1185">Reference proteome</keyword>
<feature type="compositionally biased region" description="Polar residues" evidence="1">
    <location>
        <begin position="177"/>
        <end position="186"/>
    </location>
</feature>
<feature type="compositionally biased region" description="Basic and acidic residues" evidence="1">
    <location>
        <begin position="398"/>
        <end position="411"/>
    </location>
</feature>
<gene>
    <name evidence="2" type="ORF">Micbo1qcDRAFT_176453</name>
</gene>
<feature type="region of interest" description="Disordered" evidence="1">
    <location>
        <begin position="549"/>
        <end position="654"/>
    </location>
</feature>
<evidence type="ECO:0000313" key="2">
    <source>
        <dbReference type="EMBL" id="KXJ90692.1"/>
    </source>
</evidence>
<dbReference type="InParanoid" id="A0A136J0K5"/>
<feature type="region of interest" description="Disordered" evidence="1">
    <location>
        <begin position="168"/>
        <end position="197"/>
    </location>
</feature>
<evidence type="ECO:0000256" key="1">
    <source>
        <dbReference type="SAM" id="MobiDB-lite"/>
    </source>
</evidence>
<accession>A0A136J0K5</accession>
<reference evidence="3" key="1">
    <citation type="submission" date="2016-02" db="EMBL/GenBank/DDBJ databases">
        <title>Draft genome sequence of Microdochium bolleyi, a fungal endophyte of beachgrass.</title>
        <authorList>
            <consortium name="DOE Joint Genome Institute"/>
            <person name="David A.S."/>
            <person name="May G."/>
            <person name="Haridas S."/>
            <person name="Lim J."/>
            <person name="Wang M."/>
            <person name="Labutti K."/>
            <person name="Lipzen A."/>
            <person name="Barry K."/>
            <person name="Grigoriev I.V."/>
        </authorList>
    </citation>
    <scope>NUCLEOTIDE SEQUENCE [LARGE SCALE GENOMIC DNA]</scope>
    <source>
        <strain evidence="3">J235TASD1</strain>
    </source>
</reference>
<dbReference type="AlphaFoldDB" id="A0A136J0K5"/>
<organism evidence="2 3">
    <name type="scientific">Microdochium bolleyi</name>
    <dbReference type="NCBI Taxonomy" id="196109"/>
    <lineage>
        <taxon>Eukaryota</taxon>
        <taxon>Fungi</taxon>
        <taxon>Dikarya</taxon>
        <taxon>Ascomycota</taxon>
        <taxon>Pezizomycotina</taxon>
        <taxon>Sordariomycetes</taxon>
        <taxon>Xylariomycetidae</taxon>
        <taxon>Xylariales</taxon>
        <taxon>Microdochiaceae</taxon>
        <taxon>Microdochium</taxon>
    </lineage>
</organism>
<dbReference type="OrthoDB" id="5210591at2759"/>
<feature type="compositionally biased region" description="Basic and acidic residues" evidence="1">
    <location>
        <begin position="579"/>
        <end position="599"/>
    </location>
</feature>
<sequence>MPPLDPGPARATLLQSLNPLSPILDLSDHQIDFISGITKGDPCPFYSTRWPTTKTPTPSFTIRPLHHARANPSHMSKSSIVDTIREIVAAEVPGAFIKNIQALPSSSPRRAFAVSLSDGRSLTIYFSPAATTKLLRFEQSLTQSEGLLVQWLMAAALSCPEPAESCRVRQSSDMKAESSTGTSPSTKAHADVPRSATRSAGKDLCRYLPTLISHSSSSKPDLSFNLVEPTKGIPISALLNPLDKADRDGVDCSKGSLARRISQYTSPSGTFGTATSVLARVSPSQSSLSRSLSPEPPHHNGGFATWKTAFHSLLESALRDGEDMAVSISYSRIRKHFSRLSHVLDAVTTPRLVVLHPYSDDNVIVSLGSGAAAPAPKGIKTRAHCVMSRDSAEAGSQHGEKSRPDHVKSEEADGAGSRASLVGFDDWSNCVFGDPLLTSDFTHFATEEYLRGFGMSPTSALGRRILELCGQDDNRHSPSDKSPSPTVSGGHDLVEDPEHAHIRILLYECYHAVVDVVKQFYRPTSQSTDREMAARRRLTRVLLRLEQVTETESRRKTVSPALASSPPSLPPLSPPGETLGDRKSAHKDPEGYKSDHSSKDCSNYAVARQSPVTVKTEEVDGVGCDMQDPKRPRRPSADGAIPRPQKKPKGSSPT</sequence>
<feature type="compositionally biased region" description="Basic residues" evidence="1">
    <location>
        <begin position="644"/>
        <end position="654"/>
    </location>
</feature>
<evidence type="ECO:0000313" key="3">
    <source>
        <dbReference type="Proteomes" id="UP000070501"/>
    </source>
</evidence>